<dbReference type="Gene3D" id="3.40.50.300">
    <property type="entry name" value="P-loop containing nucleotide triphosphate hydrolases"/>
    <property type="match status" value="1"/>
</dbReference>
<sequence>MKVLTFGTLKGGVGKTMLCFNIGGILAQLDNKVLIVDSDLQGNLTNNMGIDRTDPDLKTTYDIFNIDEPQPTPEQLVLHTPNKKIPNLDMIAGSIFLHKAELKMATVAGREQILKNYFEDHSEFFSRYDYILLDTNPSMSIVNQNAFLASDAVLLVSDVSMNALEGAQLFIALWEEARKRLRAPDNIRGFIINDFDSRNRLSADFLEFIKTSPDTADIRALMFDTIIPRNVRITESELAAVPISQYDIRSKGCEAIASLVDELAAKKIL</sequence>
<dbReference type="SUPFAM" id="SSF52540">
    <property type="entry name" value="P-loop containing nucleoside triphosphate hydrolases"/>
    <property type="match status" value="1"/>
</dbReference>
<dbReference type="InterPro" id="IPR050678">
    <property type="entry name" value="DNA_Partitioning_ATPase"/>
</dbReference>
<dbReference type="InterPro" id="IPR027417">
    <property type="entry name" value="P-loop_NTPase"/>
</dbReference>
<evidence type="ECO:0000313" key="3">
    <source>
        <dbReference type="Proteomes" id="UP000199158"/>
    </source>
</evidence>
<name>A0A1H8E3Z9_9FIRM</name>
<dbReference type="Proteomes" id="UP000199158">
    <property type="component" value="Unassembled WGS sequence"/>
</dbReference>
<dbReference type="EMBL" id="FOCG01000004">
    <property type="protein sequence ID" value="SEN14165.1"/>
    <property type="molecule type" value="Genomic_DNA"/>
</dbReference>
<dbReference type="Pfam" id="PF13614">
    <property type="entry name" value="AAA_31"/>
    <property type="match status" value="1"/>
</dbReference>
<dbReference type="PANTHER" id="PTHR13696">
    <property type="entry name" value="P-LOOP CONTAINING NUCLEOSIDE TRIPHOSPHATE HYDROLASE"/>
    <property type="match status" value="1"/>
</dbReference>
<dbReference type="AlphaFoldDB" id="A0A1H8E3Z9"/>
<dbReference type="STRING" id="474960.SAMN05216180_2882"/>
<reference evidence="2 3" key="1">
    <citation type="submission" date="2016-10" db="EMBL/GenBank/DDBJ databases">
        <authorList>
            <person name="de Groot N.N."/>
        </authorList>
    </citation>
    <scope>NUCLEOTIDE SEQUENCE [LARGE SCALE GENOMIC DNA]</scope>
    <source>
        <strain evidence="2 3">CGMCC 1.5070</strain>
    </source>
</reference>
<dbReference type="OrthoDB" id="1856956at2"/>
<protein>
    <submittedName>
        <fullName evidence="2">Chromosome partitioning protein</fullName>
    </submittedName>
</protein>
<dbReference type="PANTHER" id="PTHR13696:SF99">
    <property type="entry name" value="COBYRINIC ACID AC-DIAMIDE SYNTHASE"/>
    <property type="match status" value="1"/>
</dbReference>
<gene>
    <name evidence="2" type="ORF">SAMN05216180_2882</name>
</gene>
<accession>A0A1H8E3Z9</accession>
<keyword evidence="3" id="KW-1185">Reference proteome</keyword>
<dbReference type="RefSeq" id="WP_092756421.1">
    <property type="nucleotide sequence ID" value="NZ_FOCG01000004.1"/>
</dbReference>
<feature type="domain" description="AAA" evidence="1">
    <location>
        <begin position="1"/>
        <end position="182"/>
    </location>
</feature>
<evidence type="ECO:0000313" key="2">
    <source>
        <dbReference type="EMBL" id="SEN14165.1"/>
    </source>
</evidence>
<organism evidence="2 3">
    <name type="scientific">Hydrogenoanaerobacterium saccharovorans</name>
    <dbReference type="NCBI Taxonomy" id="474960"/>
    <lineage>
        <taxon>Bacteria</taxon>
        <taxon>Bacillati</taxon>
        <taxon>Bacillota</taxon>
        <taxon>Clostridia</taxon>
        <taxon>Eubacteriales</taxon>
        <taxon>Oscillospiraceae</taxon>
        <taxon>Hydrogenoanaerobacterium</taxon>
    </lineage>
</organism>
<dbReference type="CDD" id="cd02042">
    <property type="entry name" value="ParAB_family"/>
    <property type="match status" value="1"/>
</dbReference>
<dbReference type="InterPro" id="IPR025669">
    <property type="entry name" value="AAA_dom"/>
</dbReference>
<evidence type="ECO:0000259" key="1">
    <source>
        <dbReference type="Pfam" id="PF13614"/>
    </source>
</evidence>
<proteinExistence type="predicted"/>